<dbReference type="EMBL" id="JAACJK010000006">
    <property type="protein sequence ID" value="KAF5339870.1"/>
    <property type="molecule type" value="Genomic_DNA"/>
</dbReference>
<comment type="caution">
    <text evidence="1">The sequence shown here is derived from an EMBL/GenBank/DDBJ whole genome shotgun (WGS) entry which is preliminary data.</text>
</comment>
<protein>
    <submittedName>
        <fullName evidence="1">Uncharacterized protein</fullName>
    </submittedName>
</protein>
<keyword evidence="2" id="KW-1185">Reference proteome</keyword>
<dbReference type="AlphaFoldDB" id="A0A8H5CDL9"/>
<dbReference type="Proteomes" id="UP000541558">
    <property type="component" value="Unassembled WGS sequence"/>
</dbReference>
<proteinExistence type="predicted"/>
<name>A0A8H5CDL9_9AGAR</name>
<sequence>MEPIRGVKLAMLEDYDSYTPSLEGFRPPPQGPGLVNVDIKASLECLSKFYPFEQIMRCHAPEDAASPGVVIDSGRVLPPILTPDDISSILRRGVKSYDEGSKSVYAVDARRISRTDPEWANVEKEGIKDALYMMTRDDVEHQLVNLTAISPGNHTLNTDPVSERHFATVLVFLPSQRGDAFISARHGYRKNKEDLREVTEYRPGSSRHRHRARSTFSPYFAAFYTGIDQVVVESVEDPLCYFIYHILNDPSRNTAIHSLRDVVGPYEGVIMAFAAWAYDRANGLSPPGIPERCVVYHLREEYSSDTRASFIDTRDEMILGHLGPPAKYYGFKMLFAHVDIQQKGQWVQHREFQNYAVQYRVGDWRMGVHGPVEMETAWELAGMDGNVVLDAPLVAHLDEELKSNGWILNNHLGLENDEGRELEVIDRGLRSDTLRLTCRKRASFLIILPPSEDVPMVHN</sequence>
<reference evidence="1 2" key="1">
    <citation type="journal article" date="2020" name="ISME J.">
        <title>Uncovering the hidden diversity of litter-decomposition mechanisms in mushroom-forming fungi.</title>
        <authorList>
            <person name="Floudas D."/>
            <person name="Bentzer J."/>
            <person name="Ahren D."/>
            <person name="Johansson T."/>
            <person name="Persson P."/>
            <person name="Tunlid A."/>
        </authorList>
    </citation>
    <scope>NUCLEOTIDE SEQUENCE [LARGE SCALE GENOMIC DNA]</scope>
    <source>
        <strain evidence="1 2">CBS 175.51</strain>
    </source>
</reference>
<dbReference type="OrthoDB" id="2874010at2759"/>
<evidence type="ECO:0000313" key="2">
    <source>
        <dbReference type="Proteomes" id="UP000541558"/>
    </source>
</evidence>
<accession>A0A8H5CDL9</accession>
<gene>
    <name evidence="1" type="ORF">D9611_009188</name>
</gene>
<evidence type="ECO:0000313" key="1">
    <source>
        <dbReference type="EMBL" id="KAF5339870.1"/>
    </source>
</evidence>
<organism evidence="1 2">
    <name type="scientific">Ephemerocybe angulata</name>
    <dbReference type="NCBI Taxonomy" id="980116"/>
    <lineage>
        <taxon>Eukaryota</taxon>
        <taxon>Fungi</taxon>
        <taxon>Dikarya</taxon>
        <taxon>Basidiomycota</taxon>
        <taxon>Agaricomycotina</taxon>
        <taxon>Agaricomycetes</taxon>
        <taxon>Agaricomycetidae</taxon>
        <taxon>Agaricales</taxon>
        <taxon>Agaricineae</taxon>
        <taxon>Psathyrellaceae</taxon>
        <taxon>Ephemerocybe</taxon>
    </lineage>
</organism>